<comment type="caution">
    <text evidence="2">The sequence shown here is derived from an EMBL/GenBank/DDBJ whole genome shotgun (WGS) entry which is preliminary data.</text>
</comment>
<sequence>MSMKTLAALAATMALALPGAASAGTDNMDVIVDGNSGAETRSVAVSVADLNLASASGIRRADYRLIRASKQVCGFVNGSIIPVTEDYRNCYGAALDGARSDLNALAQRQG</sequence>
<dbReference type="Proteomes" id="UP001185984">
    <property type="component" value="Unassembled WGS sequence"/>
</dbReference>
<keyword evidence="3" id="KW-1185">Reference proteome</keyword>
<dbReference type="InterPro" id="IPR030972">
    <property type="entry name" value="UrcA_uranyl"/>
</dbReference>
<feature type="signal peptide" evidence="1">
    <location>
        <begin position="1"/>
        <end position="23"/>
    </location>
</feature>
<evidence type="ECO:0000256" key="1">
    <source>
        <dbReference type="SAM" id="SignalP"/>
    </source>
</evidence>
<protein>
    <submittedName>
        <fullName evidence="2">UrcA family protein</fullName>
    </submittedName>
</protein>
<organism evidence="2 3">
    <name type="scientific">Sphingobium naphthae</name>
    <dbReference type="NCBI Taxonomy" id="1886786"/>
    <lineage>
        <taxon>Bacteria</taxon>
        <taxon>Pseudomonadati</taxon>
        <taxon>Pseudomonadota</taxon>
        <taxon>Alphaproteobacteria</taxon>
        <taxon>Sphingomonadales</taxon>
        <taxon>Sphingomonadaceae</taxon>
        <taxon>Sphingobium</taxon>
    </lineage>
</organism>
<proteinExistence type="predicted"/>
<keyword evidence="1" id="KW-0732">Signal</keyword>
<evidence type="ECO:0000313" key="2">
    <source>
        <dbReference type="EMBL" id="MDV5825180.1"/>
    </source>
</evidence>
<feature type="chain" id="PRO_5045175237" evidence="1">
    <location>
        <begin position="24"/>
        <end position="110"/>
    </location>
</feature>
<dbReference type="RefSeq" id="WP_317517798.1">
    <property type="nucleotide sequence ID" value="NZ_JAPTHD010000008.1"/>
</dbReference>
<gene>
    <name evidence="2" type="ORF">O0R41_16360</name>
</gene>
<dbReference type="EMBL" id="JAPTHD010000008">
    <property type="protein sequence ID" value="MDV5825180.1"/>
    <property type="molecule type" value="Genomic_DNA"/>
</dbReference>
<accession>A0ABU4A073</accession>
<evidence type="ECO:0000313" key="3">
    <source>
        <dbReference type="Proteomes" id="UP001185984"/>
    </source>
</evidence>
<dbReference type="NCBIfam" id="TIGR04433">
    <property type="entry name" value="UrcA_uranyl"/>
    <property type="match status" value="1"/>
</dbReference>
<reference evidence="3" key="1">
    <citation type="journal article" date="2022" name="J Environ Chem Eng">
        <title>Biodegradation of petroleum oil using a constructed nonpathogenic and heavy metal-tolerant bacterial consortium isolated from marine sponges.</title>
        <authorList>
            <person name="Dechsakulwatana C."/>
            <person name="Rungsihiranrut A."/>
            <person name="Muangchinda C."/>
            <person name="Ningthoujam R."/>
            <person name="Klankeo P."/>
            <person name="Pinyakong O."/>
        </authorList>
    </citation>
    <scope>NUCLEOTIDE SEQUENCE [LARGE SCALE GENOMIC DNA]</scope>
    <source>
        <strain evidence="3">MO2-4</strain>
    </source>
</reference>
<name>A0ABU4A073_9SPHN</name>